<evidence type="ECO:0008006" key="3">
    <source>
        <dbReference type="Google" id="ProtNLM"/>
    </source>
</evidence>
<organism evidence="2">
    <name type="scientific">Fusarium odoratissimum (strain NRRL 54006)</name>
    <dbReference type="NCBI Taxonomy" id="1089451"/>
    <lineage>
        <taxon>Eukaryota</taxon>
        <taxon>Fungi</taxon>
        <taxon>Dikarya</taxon>
        <taxon>Ascomycota</taxon>
        <taxon>Pezizomycotina</taxon>
        <taxon>Sordariomycetes</taxon>
        <taxon>Hypocreomycetidae</taxon>
        <taxon>Hypocreales</taxon>
        <taxon>Nectriaceae</taxon>
        <taxon>Fusarium</taxon>
        <taxon>Fusarium oxysporum species complex</taxon>
        <taxon>Fusarium oxysporum f. sp. cubense (strain race 4)</taxon>
    </lineage>
</organism>
<evidence type="ECO:0000313" key="2">
    <source>
        <dbReference type="EMBL" id="EXL90490.1"/>
    </source>
</evidence>
<dbReference type="EMBL" id="KK036142">
    <property type="protein sequence ID" value="EXL90490.1"/>
    <property type="molecule type" value="Genomic_DNA"/>
</dbReference>
<dbReference type="HOGENOM" id="CLU_2096969_0_0_1"/>
<dbReference type="GeneID" id="42041457"/>
<feature type="signal peptide" evidence="1">
    <location>
        <begin position="1"/>
        <end position="20"/>
    </location>
</feature>
<protein>
    <recommendedName>
        <fullName evidence="3">Secreted protein</fullName>
    </recommendedName>
</protein>
<evidence type="ECO:0000256" key="1">
    <source>
        <dbReference type="SAM" id="SignalP"/>
    </source>
</evidence>
<accession>X0J2I9</accession>
<reference evidence="2" key="1">
    <citation type="submission" date="2011-11" db="EMBL/GenBank/DDBJ databases">
        <title>The Genome Sequence of Fusarium oxysporum II5.</title>
        <authorList>
            <consortium name="The Broad Institute Genome Sequencing Platform"/>
            <person name="Ma L.-J."/>
            <person name="Gale L.R."/>
            <person name="Schwartz D.C."/>
            <person name="Zhou S."/>
            <person name="Corby-Kistler H."/>
            <person name="Young S.K."/>
            <person name="Zeng Q."/>
            <person name="Gargeya S."/>
            <person name="Fitzgerald M."/>
            <person name="Haas B."/>
            <person name="Abouelleil A."/>
            <person name="Alvarado L."/>
            <person name="Arachchi H.M."/>
            <person name="Berlin A."/>
            <person name="Brown A."/>
            <person name="Chapman S.B."/>
            <person name="Chen Z."/>
            <person name="Dunbar C."/>
            <person name="Freedman E."/>
            <person name="Gearin G."/>
            <person name="Goldberg J."/>
            <person name="Griggs A."/>
            <person name="Gujja S."/>
            <person name="Heiman D."/>
            <person name="Howarth C."/>
            <person name="Larson L."/>
            <person name="Lui A."/>
            <person name="MacDonald P.J.P."/>
            <person name="Montmayeur A."/>
            <person name="Murphy C."/>
            <person name="Neiman D."/>
            <person name="Pearson M."/>
            <person name="Priest M."/>
            <person name="Roberts A."/>
            <person name="Saif S."/>
            <person name="Shea T."/>
            <person name="Shenoy N."/>
            <person name="Sisk P."/>
            <person name="Stolte C."/>
            <person name="Sykes S."/>
            <person name="Wortman J."/>
            <person name="Nusbaum C."/>
            <person name="Birren B."/>
        </authorList>
    </citation>
    <scope>NUCLEOTIDE SEQUENCE [LARGE SCALE GENOMIC DNA]</scope>
    <source>
        <strain evidence="2">54006</strain>
    </source>
</reference>
<dbReference type="Proteomes" id="UP000030685">
    <property type="component" value="Unassembled WGS sequence"/>
</dbReference>
<dbReference type="AlphaFoldDB" id="X0J2I9"/>
<sequence>MNHSVGFGLLIGALGIVITANKYVDECSAAHATYTELSPSDCIHNCVKCLGHNPHFGSFTEPTACPKNAAPNPSAPTPSVVVVVAAGHQVTPALALVRRPCFSPALSFYPAEDQPQPLADLEEQPFQCHASRYGQTVRNWL</sequence>
<feature type="chain" id="PRO_5004940074" description="Secreted protein" evidence="1">
    <location>
        <begin position="21"/>
        <end position="141"/>
    </location>
</feature>
<name>X0J2I9_FUSO5</name>
<dbReference type="RefSeq" id="XP_031052580.1">
    <property type="nucleotide sequence ID" value="XM_031217716.1"/>
</dbReference>
<gene>
    <name evidence="2" type="ORF">FOIG_16282</name>
</gene>
<reference evidence="2" key="2">
    <citation type="submission" date="2014-03" db="EMBL/GenBank/DDBJ databases">
        <title>The Genome Annotation of Fusarium oxysporum II5.</title>
        <authorList>
            <consortium name="The Broad Institute Genomics Platform"/>
            <person name="Ma L.-J."/>
            <person name="Corby-Kistler H."/>
            <person name="Broz K."/>
            <person name="Gale L.R."/>
            <person name="Jonkers W."/>
            <person name="O'Donnell K."/>
            <person name="Ploetz R."/>
            <person name="Steinberg C."/>
            <person name="Schwartz D.C."/>
            <person name="VanEtten H."/>
            <person name="Zhou S."/>
            <person name="Young S.K."/>
            <person name="Zeng Q."/>
            <person name="Gargeya S."/>
            <person name="Fitzgerald M."/>
            <person name="Abouelleil A."/>
            <person name="Alvarado L."/>
            <person name="Chapman S.B."/>
            <person name="Gainer-Dewar J."/>
            <person name="Goldberg J."/>
            <person name="Griggs A."/>
            <person name="Gujja S."/>
            <person name="Hansen M."/>
            <person name="Howarth C."/>
            <person name="Imamovic A."/>
            <person name="Ireland A."/>
            <person name="Larimer J."/>
            <person name="McCowan C."/>
            <person name="Murphy C."/>
            <person name="Pearson M."/>
            <person name="Poon T.W."/>
            <person name="Priest M."/>
            <person name="Roberts A."/>
            <person name="Saif S."/>
            <person name="Shea T."/>
            <person name="Sykes S."/>
            <person name="Wortman J."/>
            <person name="Nusbaum C."/>
            <person name="Birren B."/>
        </authorList>
    </citation>
    <scope>NUCLEOTIDE SEQUENCE</scope>
    <source>
        <strain evidence="2">54006</strain>
    </source>
</reference>
<proteinExistence type="predicted"/>
<dbReference type="VEuPathDB" id="FungiDB:FOIG_16282"/>
<keyword evidence="1" id="KW-0732">Signal</keyword>